<dbReference type="CDD" id="cd08704">
    <property type="entry name" value="Met_tRNA_FMT_C"/>
    <property type="match status" value="1"/>
</dbReference>
<dbReference type="KEGG" id="ccp:CHC_T00003453001"/>
<dbReference type="InterPro" id="IPR037022">
    <property type="entry name" value="Formyl_trans_C_sf"/>
</dbReference>
<keyword evidence="5" id="KW-0648">Protein biosynthesis</keyword>
<evidence type="ECO:0000256" key="1">
    <source>
        <dbReference type="ARBA" id="ARBA00010699"/>
    </source>
</evidence>
<evidence type="ECO:0000259" key="6">
    <source>
        <dbReference type="Pfam" id="PF00551"/>
    </source>
</evidence>
<protein>
    <recommendedName>
        <fullName evidence="3">Methionyl-tRNA formyltransferase, mitochondrial</fullName>
        <ecNumber evidence="2">2.1.2.9</ecNumber>
    </recommendedName>
</protein>
<evidence type="ECO:0000313" key="8">
    <source>
        <dbReference type="EMBL" id="CDF35404.1"/>
    </source>
</evidence>
<dbReference type="CDD" id="cd08646">
    <property type="entry name" value="FMT_core_Met-tRNA-FMT_N"/>
    <property type="match status" value="1"/>
</dbReference>
<evidence type="ECO:0000256" key="3">
    <source>
        <dbReference type="ARBA" id="ARBA00014185"/>
    </source>
</evidence>
<evidence type="ECO:0000256" key="4">
    <source>
        <dbReference type="ARBA" id="ARBA00022679"/>
    </source>
</evidence>
<dbReference type="HAMAP" id="MF_00182">
    <property type="entry name" value="Formyl_trans"/>
    <property type="match status" value="1"/>
</dbReference>
<sequence length="379" mass="40769">MAASVLAFGLSTTTRLTRGFGRTLSGSHKRSVQKRVRFLCSTTSNDKKRVVFLGTPPVAARALKTINIAALKPDSSFSIIGVVTQPPALVGRKRVLTNSPVHTLAEELSISTIMTPASAKDPGFLDQLRSLAPDLCITAAYGNFLPKAFLDIPPFGTLNIHPSLLPEFRGAAPVPRALEAGVQTTGVSILLTILKMDAGPVLAQRIRELKGDEQGPELLEELFASGCEALLDVLPSVWDGTAQHIAQDHDAATHAAKLSKDEARLSFTENACIIHNKVRGFAGWPGTWGDFVLRGTDGERQEVRLKVLETVVLRQEGGMCLGVHDVSFDEDNNCLAVTCDDGSKIGVLQVQPPGKKGMDARSFWNGLRGKSVGRKRVPH</sequence>
<gene>
    <name evidence="8" type="ORF">CHC_T00003453001</name>
</gene>
<dbReference type="OMA" id="GASPIHE"/>
<dbReference type="Pfam" id="PF00551">
    <property type="entry name" value="Formyl_trans_N"/>
    <property type="match status" value="1"/>
</dbReference>
<dbReference type="RefSeq" id="XP_005715223.1">
    <property type="nucleotide sequence ID" value="XM_005715166.1"/>
</dbReference>
<name>R7QBH0_CHOCR</name>
<dbReference type="Gramene" id="CDF35404">
    <property type="protein sequence ID" value="CDF35404"/>
    <property type="gene ID" value="CHC_T00003453001"/>
</dbReference>
<dbReference type="Pfam" id="PF02911">
    <property type="entry name" value="Formyl_trans_C"/>
    <property type="match status" value="1"/>
</dbReference>
<dbReference type="InterPro" id="IPR041711">
    <property type="entry name" value="Met-tRNA-FMT_N"/>
</dbReference>
<dbReference type="Gene3D" id="3.40.50.170">
    <property type="entry name" value="Formyl transferase, N-terminal domain"/>
    <property type="match status" value="1"/>
</dbReference>
<dbReference type="InterPro" id="IPR005793">
    <property type="entry name" value="Formyl_trans_C"/>
</dbReference>
<evidence type="ECO:0000313" key="9">
    <source>
        <dbReference type="Proteomes" id="UP000012073"/>
    </source>
</evidence>
<dbReference type="PANTHER" id="PTHR11138:SF5">
    <property type="entry name" value="METHIONYL-TRNA FORMYLTRANSFERASE, MITOCHONDRIAL"/>
    <property type="match status" value="1"/>
</dbReference>
<evidence type="ECO:0000259" key="7">
    <source>
        <dbReference type="Pfam" id="PF02911"/>
    </source>
</evidence>
<proteinExistence type="inferred from homology"/>
<keyword evidence="4" id="KW-0808">Transferase</keyword>
<dbReference type="PhylomeDB" id="R7QBH0"/>
<feature type="domain" description="Formyl transferase C-terminal" evidence="7">
    <location>
        <begin position="257"/>
        <end position="367"/>
    </location>
</feature>
<dbReference type="InterPro" id="IPR002376">
    <property type="entry name" value="Formyl_transf_N"/>
</dbReference>
<dbReference type="PANTHER" id="PTHR11138">
    <property type="entry name" value="METHIONYL-TRNA FORMYLTRANSFERASE"/>
    <property type="match status" value="1"/>
</dbReference>
<accession>R7QBH0</accession>
<feature type="domain" description="Formyl transferase N-terminal" evidence="6">
    <location>
        <begin position="49"/>
        <end position="219"/>
    </location>
</feature>
<dbReference type="STRING" id="2769.R7QBH0"/>
<dbReference type="SUPFAM" id="SSF50486">
    <property type="entry name" value="FMT C-terminal domain-like"/>
    <property type="match status" value="1"/>
</dbReference>
<organism evidence="8 9">
    <name type="scientific">Chondrus crispus</name>
    <name type="common">Carrageen Irish moss</name>
    <name type="synonym">Polymorpha crispa</name>
    <dbReference type="NCBI Taxonomy" id="2769"/>
    <lineage>
        <taxon>Eukaryota</taxon>
        <taxon>Rhodophyta</taxon>
        <taxon>Florideophyceae</taxon>
        <taxon>Rhodymeniophycidae</taxon>
        <taxon>Gigartinales</taxon>
        <taxon>Gigartinaceae</taxon>
        <taxon>Chondrus</taxon>
    </lineage>
</organism>
<comment type="similarity">
    <text evidence="1">Belongs to the Fmt family.</text>
</comment>
<dbReference type="NCBIfam" id="TIGR00460">
    <property type="entry name" value="fmt"/>
    <property type="match status" value="1"/>
</dbReference>
<evidence type="ECO:0000256" key="2">
    <source>
        <dbReference type="ARBA" id="ARBA00012261"/>
    </source>
</evidence>
<dbReference type="SUPFAM" id="SSF53328">
    <property type="entry name" value="Formyltransferase"/>
    <property type="match status" value="1"/>
</dbReference>
<dbReference type="AlphaFoldDB" id="R7QBH0"/>
<dbReference type="OrthoDB" id="10268103at2759"/>
<evidence type="ECO:0000256" key="5">
    <source>
        <dbReference type="ARBA" id="ARBA00022917"/>
    </source>
</evidence>
<dbReference type="GeneID" id="17322961"/>
<dbReference type="Gene3D" id="3.10.25.10">
    <property type="entry name" value="Formyl transferase, C-terminal domain"/>
    <property type="match status" value="1"/>
</dbReference>
<reference evidence="9" key="1">
    <citation type="journal article" date="2013" name="Proc. Natl. Acad. Sci. U.S.A.">
        <title>Genome structure and metabolic features in the red seaweed Chondrus crispus shed light on evolution of the Archaeplastida.</title>
        <authorList>
            <person name="Collen J."/>
            <person name="Porcel B."/>
            <person name="Carre W."/>
            <person name="Ball S.G."/>
            <person name="Chaparro C."/>
            <person name="Tonon T."/>
            <person name="Barbeyron T."/>
            <person name="Michel G."/>
            <person name="Noel B."/>
            <person name="Valentin K."/>
            <person name="Elias M."/>
            <person name="Artiguenave F."/>
            <person name="Arun A."/>
            <person name="Aury J.M."/>
            <person name="Barbosa-Neto J.F."/>
            <person name="Bothwell J.H."/>
            <person name="Bouget F.Y."/>
            <person name="Brillet L."/>
            <person name="Cabello-Hurtado F."/>
            <person name="Capella-Gutierrez S."/>
            <person name="Charrier B."/>
            <person name="Cladiere L."/>
            <person name="Cock J.M."/>
            <person name="Coelho S.M."/>
            <person name="Colleoni C."/>
            <person name="Czjzek M."/>
            <person name="Da Silva C."/>
            <person name="Delage L."/>
            <person name="Denoeud F."/>
            <person name="Deschamps P."/>
            <person name="Dittami S.M."/>
            <person name="Gabaldon T."/>
            <person name="Gachon C.M."/>
            <person name="Groisillier A."/>
            <person name="Herve C."/>
            <person name="Jabbari K."/>
            <person name="Katinka M."/>
            <person name="Kloareg B."/>
            <person name="Kowalczyk N."/>
            <person name="Labadie K."/>
            <person name="Leblanc C."/>
            <person name="Lopez P.J."/>
            <person name="McLachlan D.H."/>
            <person name="Meslet-Cladiere L."/>
            <person name="Moustafa A."/>
            <person name="Nehr Z."/>
            <person name="Nyvall Collen P."/>
            <person name="Panaud O."/>
            <person name="Partensky F."/>
            <person name="Poulain J."/>
            <person name="Rensing S.A."/>
            <person name="Rousvoal S."/>
            <person name="Samson G."/>
            <person name="Symeonidi A."/>
            <person name="Weissenbach J."/>
            <person name="Zambounis A."/>
            <person name="Wincker P."/>
            <person name="Boyen C."/>
        </authorList>
    </citation>
    <scope>NUCLEOTIDE SEQUENCE [LARGE SCALE GENOMIC DNA]</scope>
    <source>
        <strain evidence="9">cv. Stackhouse</strain>
    </source>
</reference>
<dbReference type="InterPro" id="IPR044135">
    <property type="entry name" value="Met-tRNA-FMT_C"/>
</dbReference>
<dbReference type="InterPro" id="IPR036477">
    <property type="entry name" value="Formyl_transf_N_sf"/>
</dbReference>
<dbReference type="EC" id="2.1.2.9" evidence="2"/>
<dbReference type="Proteomes" id="UP000012073">
    <property type="component" value="Unassembled WGS sequence"/>
</dbReference>
<dbReference type="GO" id="GO:0005739">
    <property type="term" value="C:mitochondrion"/>
    <property type="evidence" value="ECO:0007669"/>
    <property type="project" value="TreeGrafter"/>
</dbReference>
<dbReference type="GO" id="GO:0004479">
    <property type="term" value="F:methionyl-tRNA formyltransferase activity"/>
    <property type="evidence" value="ECO:0007669"/>
    <property type="project" value="UniProtKB-EC"/>
</dbReference>
<dbReference type="InterPro" id="IPR005794">
    <property type="entry name" value="Fmt"/>
</dbReference>
<dbReference type="InterPro" id="IPR011034">
    <property type="entry name" value="Formyl_transferase-like_C_sf"/>
</dbReference>
<keyword evidence="9" id="KW-1185">Reference proteome</keyword>
<dbReference type="EMBL" id="HG001729">
    <property type="protein sequence ID" value="CDF35404.1"/>
    <property type="molecule type" value="Genomic_DNA"/>
</dbReference>